<evidence type="ECO:0000256" key="7">
    <source>
        <dbReference type="ARBA" id="ARBA00023170"/>
    </source>
</evidence>
<dbReference type="GO" id="GO:0006614">
    <property type="term" value="P:SRP-dependent cotranslational protein targeting to membrane"/>
    <property type="evidence" value="ECO:0007669"/>
    <property type="project" value="InterPro"/>
</dbReference>
<evidence type="ECO:0000256" key="8">
    <source>
        <dbReference type="ARBA" id="ARBA00048027"/>
    </source>
</evidence>
<dbReference type="Gene3D" id="1.20.120.140">
    <property type="entry name" value="Signal recognition particle SRP54, nucleotide-binding domain"/>
    <property type="match status" value="1"/>
</dbReference>
<dbReference type="SMART" id="SM00963">
    <property type="entry name" value="SRP54_N"/>
    <property type="match status" value="1"/>
</dbReference>
<evidence type="ECO:0000256" key="1">
    <source>
        <dbReference type="ARBA" id="ARBA00022475"/>
    </source>
</evidence>
<evidence type="ECO:0000313" key="12">
    <source>
        <dbReference type="Proteomes" id="UP000254134"/>
    </source>
</evidence>
<protein>
    <recommendedName>
        <fullName evidence="9">Signal recognition particle receptor FtsY</fullName>
        <shortName evidence="9">SRP receptor</shortName>
        <ecNumber evidence="9">3.6.5.4</ecNumber>
    </recommendedName>
</protein>
<dbReference type="PANTHER" id="PTHR43134">
    <property type="entry name" value="SIGNAL RECOGNITION PARTICLE RECEPTOR SUBUNIT ALPHA"/>
    <property type="match status" value="1"/>
</dbReference>
<dbReference type="Proteomes" id="UP000254134">
    <property type="component" value="Unassembled WGS sequence"/>
</dbReference>
<dbReference type="SUPFAM" id="SSF47364">
    <property type="entry name" value="Domain of the SRP/SRP receptor G-proteins"/>
    <property type="match status" value="1"/>
</dbReference>
<dbReference type="SMART" id="SM00962">
    <property type="entry name" value="SRP54"/>
    <property type="match status" value="1"/>
</dbReference>
<evidence type="ECO:0000256" key="3">
    <source>
        <dbReference type="ARBA" id="ARBA00022741"/>
    </source>
</evidence>
<evidence type="ECO:0000259" key="10">
    <source>
        <dbReference type="PROSITE" id="PS00300"/>
    </source>
</evidence>
<dbReference type="RefSeq" id="WP_114796776.1">
    <property type="nucleotide sequence ID" value="NZ_QQZY01000006.1"/>
</dbReference>
<dbReference type="InterPro" id="IPR027417">
    <property type="entry name" value="P-loop_NTPase"/>
</dbReference>
<dbReference type="Pfam" id="PF02881">
    <property type="entry name" value="SRP54_N"/>
    <property type="match status" value="1"/>
</dbReference>
<evidence type="ECO:0000256" key="2">
    <source>
        <dbReference type="ARBA" id="ARBA00022490"/>
    </source>
</evidence>
<dbReference type="EMBL" id="QQZY01000006">
    <property type="protein sequence ID" value="RDI73794.1"/>
    <property type="molecule type" value="Genomic_DNA"/>
</dbReference>
<feature type="binding site" evidence="9">
    <location>
        <begin position="266"/>
        <end position="269"/>
    </location>
    <ligand>
        <name>GTP</name>
        <dbReference type="ChEBI" id="CHEBI:37565"/>
    </ligand>
</feature>
<dbReference type="GO" id="GO:0005886">
    <property type="term" value="C:plasma membrane"/>
    <property type="evidence" value="ECO:0007669"/>
    <property type="project" value="UniProtKB-SubCell"/>
</dbReference>
<keyword evidence="3 9" id="KW-0547">Nucleotide-binding</keyword>
<keyword evidence="4 9" id="KW-0378">Hydrolase</keyword>
<dbReference type="SMART" id="SM00382">
    <property type="entry name" value="AAA"/>
    <property type="match status" value="1"/>
</dbReference>
<evidence type="ECO:0000256" key="4">
    <source>
        <dbReference type="ARBA" id="ARBA00022801"/>
    </source>
</evidence>
<organism evidence="11 12">
    <name type="scientific">Gaiella occulta</name>
    <dbReference type="NCBI Taxonomy" id="1002870"/>
    <lineage>
        <taxon>Bacteria</taxon>
        <taxon>Bacillati</taxon>
        <taxon>Actinomycetota</taxon>
        <taxon>Thermoleophilia</taxon>
        <taxon>Gaiellales</taxon>
        <taxon>Gaiellaceae</taxon>
        <taxon>Gaiella</taxon>
    </lineage>
</organism>
<evidence type="ECO:0000313" key="11">
    <source>
        <dbReference type="EMBL" id="RDI73794.1"/>
    </source>
</evidence>
<dbReference type="EC" id="3.6.5.4" evidence="9"/>
<feature type="binding site" evidence="9">
    <location>
        <begin position="202"/>
        <end position="206"/>
    </location>
    <ligand>
        <name>GTP</name>
        <dbReference type="ChEBI" id="CHEBI:37565"/>
    </ligand>
</feature>
<accession>A0A7M2YV97</accession>
<reference evidence="11 12" key="1">
    <citation type="submission" date="2018-07" db="EMBL/GenBank/DDBJ databases">
        <title>High-quality-draft genome sequence of Gaiella occulta.</title>
        <authorList>
            <person name="Severino R."/>
            <person name="Froufe H.J.C."/>
            <person name="Rainey F.A."/>
            <person name="Barroso C."/>
            <person name="Albuquerque L."/>
            <person name="Lobo-Da-Cunha A."/>
            <person name="Da Costa M.S."/>
            <person name="Egas C."/>
        </authorList>
    </citation>
    <scope>NUCLEOTIDE SEQUENCE [LARGE SCALE GENOMIC DNA]</scope>
    <source>
        <strain evidence="11 12">F2-233</strain>
    </source>
</reference>
<evidence type="ECO:0000256" key="9">
    <source>
        <dbReference type="HAMAP-Rule" id="MF_00920"/>
    </source>
</evidence>
<proteinExistence type="inferred from homology"/>
<dbReference type="InterPro" id="IPR036225">
    <property type="entry name" value="SRP/SRP_N"/>
</dbReference>
<feature type="binding site" evidence="9">
    <location>
        <begin position="120"/>
        <end position="127"/>
    </location>
    <ligand>
        <name>GTP</name>
        <dbReference type="ChEBI" id="CHEBI:37565"/>
    </ligand>
</feature>
<comment type="subunit">
    <text evidence="9">Part of the signal recognition particle protein translocation system, which is composed of SRP and FtsY.</text>
</comment>
<dbReference type="NCBIfam" id="TIGR00064">
    <property type="entry name" value="ftsY"/>
    <property type="match status" value="1"/>
</dbReference>
<dbReference type="FunFam" id="3.40.50.300:FF:000053">
    <property type="entry name" value="Signal recognition particle receptor FtsY"/>
    <property type="match status" value="1"/>
</dbReference>
<dbReference type="Gene3D" id="3.40.50.300">
    <property type="entry name" value="P-loop containing nucleotide triphosphate hydrolases"/>
    <property type="match status" value="1"/>
</dbReference>
<dbReference type="HAMAP" id="MF_00920">
    <property type="entry name" value="FtsY"/>
    <property type="match status" value="1"/>
</dbReference>
<dbReference type="PROSITE" id="PS00300">
    <property type="entry name" value="SRP54"/>
    <property type="match status" value="1"/>
</dbReference>
<dbReference type="GO" id="GO:0003924">
    <property type="term" value="F:GTPase activity"/>
    <property type="evidence" value="ECO:0007669"/>
    <property type="project" value="UniProtKB-UniRule"/>
</dbReference>
<evidence type="ECO:0000256" key="5">
    <source>
        <dbReference type="ARBA" id="ARBA00023134"/>
    </source>
</evidence>
<comment type="catalytic activity">
    <reaction evidence="8 9">
        <text>GTP + H2O = GDP + phosphate + H(+)</text>
        <dbReference type="Rhea" id="RHEA:19669"/>
        <dbReference type="ChEBI" id="CHEBI:15377"/>
        <dbReference type="ChEBI" id="CHEBI:15378"/>
        <dbReference type="ChEBI" id="CHEBI:37565"/>
        <dbReference type="ChEBI" id="CHEBI:43474"/>
        <dbReference type="ChEBI" id="CHEBI:58189"/>
        <dbReference type="EC" id="3.6.5.4"/>
    </reaction>
</comment>
<comment type="subcellular location">
    <subcellularLocation>
        <location evidence="9">Cell membrane</location>
        <topology evidence="9">Peripheral membrane protein</topology>
        <orientation evidence="9">Cytoplasmic side</orientation>
    </subcellularLocation>
    <subcellularLocation>
        <location evidence="9">Cytoplasm</location>
    </subcellularLocation>
</comment>
<keyword evidence="7 9" id="KW-0675">Receptor</keyword>
<dbReference type="InterPro" id="IPR000897">
    <property type="entry name" value="SRP54_GTPase_dom"/>
</dbReference>
<dbReference type="CDD" id="cd17874">
    <property type="entry name" value="FtsY"/>
    <property type="match status" value="1"/>
</dbReference>
<keyword evidence="1 9" id="KW-1003">Cell membrane</keyword>
<keyword evidence="5 9" id="KW-0342">GTP-binding</keyword>
<comment type="similarity">
    <text evidence="9">Belongs to the GTP-binding SRP family. FtsY subfamily.</text>
</comment>
<feature type="domain" description="SRP54-type proteins GTP-binding" evidence="10">
    <location>
        <begin position="287"/>
        <end position="300"/>
    </location>
</feature>
<dbReference type="Pfam" id="PF00448">
    <property type="entry name" value="SRP54"/>
    <property type="match status" value="1"/>
</dbReference>
<dbReference type="GO" id="GO:0005047">
    <property type="term" value="F:signal recognition particle binding"/>
    <property type="evidence" value="ECO:0007669"/>
    <property type="project" value="TreeGrafter"/>
</dbReference>
<dbReference type="InterPro" id="IPR013822">
    <property type="entry name" value="Signal_recog_particl_SRP54_hlx"/>
</dbReference>
<gene>
    <name evidence="9" type="primary">ftsY</name>
    <name evidence="11" type="ORF">Gocc_2358</name>
</gene>
<reference evidence="12" key="2">
    <citation type="journal article" date="2019" name="MicrobiologyOpen">
        <title>High-quality draft genome sequence of Gaiella occulta isolated from a 150 meter deep mineral water borehole and comparison with the genome sequences of other deep-branching lineages of the phylum Actinobacteria.</title>
        <authorList>
            <person name="Severino R."/>
            <person name="Froufe H.J.C."/>
            <person name="Barroso C."/>
            <person name="Albuquerque L."/>
            <person name="Lobo-da-Cunha A."/>
            <person name="da Costa M.S."/>
            <person name="Egas C."/>
        </authorList>
    </citation>
    <scope>NUCLEOTIDE SEQUENCE [LARGE SCALE GENOMIC DNA]</scope>
    <source>
        <strain evidence="12">F2-233</strain>
    </source>
</reference>
<comment type="function">
    <text evidence="9">Involved in targeting and insertion of nascent membrane proteins into the cytoplasmic membrane. Acts as a receptor for the complex formed by the signal recognition particle (SRP) and the ribosome-nascent chain (RNC).</text>
</comment>
<dbReference type="OrthoDB" id="9804720at2"/>
<dbReference type="InterPro" id="IPR042101">
    <property type="entry name" value="SRP54_N_sf"/>
</dbReference>
<name>A0A7M2YV97_9ACTN</name>
<dbReference type="GO" id="GO:0005525">
    <property type="term" value="F:GTP binding"/>
    <property type="evidence" value="ECO:0007669"/>
    <property type="project" value="UniProtKB-UniRule"/>
</dbReference>
<comment type="caution">
    <text evidence="11">The sequence shown here is derived from an EMBL/GenBank/DDBJ whole genome shotgun (WGS) entry which is preliminary data.</text>
</comment>
<dbReference type="InterPro" id="IPR003593">
    <property type="entry name" value="AAA+_ATPase"/>
</dbReference>
<keyword evidence="12" id="KW-1185">Reference proteome</keyword>
<sequence length="315" mass="32824">MSRTWAELFGDEPTAADAPERGGFFGRLRDSLAKSRRALTAEIGAGTFSVGDEEAWERLEEALIHGDVGVRATAELVRRLEARGEIGDLGEALAEEIEALFGPAVTLDLSASPTVILVVGVNGTGKTTTVGKLAQKLREHGRTVLVGAGDTFRAAAEEQLEIWAERAGADFVGAPAGGDPAAVAFDAVEAGRARGRDVVIVDTAGRLHTQSNLMEELAKVRRVIEGRIAGAPHETLLVVDATTGQNGLQQARLFGESAGVTGVALTKLDGSAKGGVAVAIAYELGLPVKLVGVGEGIDDLRPFDPREFARALVSG</sequence>
<evidence type="ECO:0000256" key="6">
    <source>
        <dbReference type="ARBA" id="ARBA00023136"/>
    </source>
</evidence>
<dbReference type="SUPFAM" id="SSF52540">
    <property type="entry name" value="P-loop containing nucleoside triphosphate hydrolases"/>
    <property type="match status" value="1"/>
</dbReference>
<dbReference type="GO" id="GO:0005737">
    <property type="term" value="C:cytoplasm"/>
    <property type="evidence" value="ECO:0007669"/>
    <property type="project" value="UniProtKB-SubCell"/>
</dbReference>
<keyword evidence="2 9" id="KW-0963">Cytoplasm</keyword>
<dbReference type="AlphaFoldDB" id="A0A7M2YV97"/>
<keyword evidence="6 9" id="KW-0472">Membrane</keyword>
<dbReference type="PANTHER" id="PTHR43134:SF1">
    <property type="entry name" value="SIGNAL RECOGNITION PARTICLE RECEPTOR SUBUNIT ALPHA"/>
    <property type="match status" value="1"/>
</dbReference>
<dbReference type="InterPro" id="IPR004390">
    <property type="entry name" value="SR_rcpt_FtsY"/>
</dbReference>